<evidence type="ECO:0000313" key="3">
    <source>
        <dbReference type="Proteomes" id="UP000000305"/>
    </source>
</evidence>
<evidence type="ECO:0000256" key="1">
    <source>
        <dbReference type="SAM" id="MobiDB-lite"/>
    </source>
</evidence>
<dbReference type="InParanoid" id="E9HZD2"/>
<dbReference type="Proteomes" id="UP000000305">
    <property type="component" value="Unassembled WGS sequence"/>
</dbReference>
<evidence type="ECO:0000313" key="2">
    <source>
        <dbReference type="EMBL" id="EFX62898.1"/>
    </source>
</evidence>
<accession>E9HZD2</accession>
<reference evidence="2 3" key="1">
    <citation type="journal article" date="2011" name="Science">
        <title>The ecoresponsive genome of Daphnia pulex.</title>
        <authorList>
            <person name="Colbourne J.K."/>
            <person name="Pfrender M.E."/>
            <person name="Gilbert D."/>
            <person name="Thomas W.K."/>
            <person name="Tucker A."/>
            <person name="Oakley T.H."/>
            <person name="Tokishita S."/>
            <person name="Aerts A."/>
            <person name="Arnold G.J."/>
            <person name="Basu M.K."/>
            <person name="Bauer D.J."/>
            <person name="Caceres C.E."/>
            <person name="Carmel L."/>
            <person name="Casola C."/>
            <person name="Choi J.H."/>
            <person name="Detter J.C."/>
            <person name="Dong Q."/>
            <person name="Dusheyko S."/>
            <person name="Eads B.D."/>
            <person name="Frohlich T."/>
            <person name="Geiler-Samerotte K.A."/>
            <person name="Gerlach D."/>
            <person name="Hatcher P."/>
            <person name="Jogdeo S."/>
            <person name="Krijgsveld J."/>
            <person name="Kriventseva E.V."/>
            <person name="Kultz D."/>
            <person name="Laforsch C."/>
            <person name="Lindquist E."/>
            <person name="Lopez J."/>
            <person name="Manak J.R."/>
            <person name="Muller J."/>
            <person name="Pangilinan J."/>
            <person name="Patwardhan R.P."/>
            <person name="Pitluck S."/>
            <person name="Pritham E.J."/>
            <person name="Rechtsteiner A."/>
            <person name="Rho M."/>
            <person name="Rogozin I.B."/>
            <person name="Sakarya O."/>
            <person name="Salamov A."/>
            <person name="Schaack S."/>
            <person name="Shapiro H."/>
            <person name="Shiga Y."/>
            <person name="Skalitzky C."/>
            <person name="Smith Z."/>
            <person name="Souvorov A."/>
            <person name="Sung W."/>
            <person name="Tang Z."/>
            <person name="Tsuchiya D."/>
            <person name="Tu H."/>
            <person name="Vos H."/>
            <person name="Wang M."/>
            <person name="Wolf Y.I."/>
            <person name="Yamagata H."/>
            <person name="Yamada T."/>
            <person name="Ye Y."/>
            <person name="Shaw J.R."/>
            <person name="Andrews J."/>
            <person name="Crease T.J."/>
            <person name="Tang H."/>
            <person name="Lucas S.M."/>
            <person name="Robertson H.M."/>
            <person name="Bork P."/>
            <person name="Koonin E.V."/>
            <person name="Zdobnov E.M."/>
            <person name="Grigoriev I.V."/>
            <person name="Lynch M."/>
            <person name="Boore J.L."/>
        </authorList>
    </citation>
    <scope>NUCLEOTIDE SEQUENCE [LARGE SCALE GENOMIC DNA]</scope>
</reference>
<feature type="region of interest" description="Disordered" evidence="1">
    <location>
        <begin position="167"/>
        <end position="233"/>
    </location>
</feature>
<organism evidence="2 3">
    <name type="scientific">Daphnia pulex</name>
    <name type="common">Water flea</name>
    <dbReference type="NCBI Taxonomy" id="6669"/>
    <lineage>
        <taxon>Eukaryota</taxon>
        <taxon>Metazoa</taxon>
        <taxon>Ecdysozoa</taxon>
        <taxon>Arthropoda</taxon>
        <taxon>Crustacea</taxon>
        <taxon>Branchiopoda</taxon>
        <taxon>Diplostraca</taxon>
        <taxon>Cladocera</taxon>
        <taxon>Anomopoda</taxon>
        <taxon>Daphniidae</taxon>
        <taxon>Daphnia</taxon>
    </lineage>
</organism>
<name>E9HZD2_DAPPU</name>
<dbReference type="HOGENOM" id="CLU_1197431_0_0_1"/>
<feature type="compositionally biased region" description="Basic and acidic residues" evidence="1">
    <location>
        <begin position="222"/>
        <end position="233"/>
    </location>
</feature>
<gene>
    <name evidence="2" type="ORF">DAPPUDRAFT_336259</name>
</gene>
<proteinExistence type="predicted"/>
<feature type="non-terminal residue" evidence="2">
    <location>
        <position position="1"/>
    </location>
</feature>
<dbReference type="OrthoDB" id="6372836at2759"/>
<dbReference type="EMBL" id="GL733318">
    <property type="protein sequence ID" value="EFX62898.1"/>
    <property type="molecule type" value="Genomic_DNA"/>
</dbReference>
<keyword evidence="3" id="KW-1185">Reference proteome</keyword>
<dbReference type="KEGG" id="dpx:DAPPUDRAFT_336259"/>
<dbReference type="AlphaFoldDB" id="E9HZD2"/>
<sequence length="233" mass="26582">MANANQQEGENISKDVSHIPKFNGKNYPSWKYGVWLLFRQHGLTEIVENNATKPTEVKDREGVVTNGAAIAAWNRKDILATTRTVKISRDVRIDEHVIQEKTQCDPELDSEVSFLRVMLPVCQMENQEREDADPEAEIPNDPPAEIPDVDVPVHDAVQFDDQLEDAPIENEPAVARPDNMLRRSRRIENQKRGVSFVSMEEYDDHPEEPVTYKDALSSEEAPQWKKAADEEYS</sequence>
<protein>
    <submittedName>
        <fullName evidence="2">Uncharacterized protein</fullName>
    </submittedName>
</protein>